<reference evidence="3" key="1">
    <citation type="journal article" date="2014" name="Science">
        <title>Ancient hybridizations among the ancestral genomes of bread wheat.</title>
        <authorList>
            <consortium name="International Wheat Genome Sequencing Consortium,"/>
            <person name="Marcussen T."/>
            <person name="Sandve S.R."/>
            <person name="Heier L."/>
            <person name="Spannagl M."/>
            <person name="Pfeifer M."/>
            <person name="Jakobsen K.S."/>
            <person name="Wulff B.B."/>
            <person name="Steuernagel B."/>
            <person name="Mayer K.F."/>
            <person name="Olsen O.A."/>
        </authorList>
    </citation>
    <scope>NUCLEOTIDE SEQUENCE [LARGE SCALE GENOMIC DNA]</scope>
    <source>
        <strain evidence="3">cv. AL8/78</strain>
    </source>
</reference>
<accession>A0A453P8N5</accession>
<dbReference type="EnsemblPlants" id="AET6Gv20647700.1">
    <property type="protein sequence ID" value="AET6Gv20647700.1"/>
    <property type="gene ID" value="AET6Gv20647700"/>
</dbReference>
<reference evidence="2" key="4">
    <citation type="submission" date="2019-03" db="UniProtKB">
        <authorList>
            <consortium name="EnsemblPlants"/>
        </authorList>
    </citation>
    <scope>IDENTIFICATION</scope>
</reference>
<evidence type="ECO:0000313" key="2">
    <source>
        <dbReference type="EnsemblPlants" id="AET6Gv20647700.1"/>
    </source>
</evidence>
<evidence type="ECO:0000256" key="1">
    <source>
        <dbReference type="SAM" id="MobiDB-lite"/>
    </source>
</evidence>
<dbReference type="AlphaFoldDB" id="A0A453P8N5"/>
<dbReference type="Gramene" id="AET6Gv20647700.1">
    <property type="protein sequence ID" value="AET6Gv20647700.1"/>
    <property type="gene ID" value="AET6Gv20647700"/>
</dbReference>
<protein>
    <submittedName>
        <fullName evidence="2">Uncharacterized protein</fullName>
    </submittedName>
</protein>
<name>A0A453P8N5_AEGTS</name>
<organism evidence="2 3">
    <name type="scientific">Aegilops tauschii subsp. strangulata</name>
    <name type="common">Goatgrass</name>
    <dbReference type="NCBI Taxonomy" id="200361"/>
    <lineage>
        <taxon>Eukaryota</taxon>
        <taxon>Viridiplantae</taxon>
        <taxon>Streptophyta</taxon>
        <taxon>Embryophyta</taxon>
        <taxon>Tracheophyta</taxon>
        <taxon>Spermatophyta</taxon>
        <taxon>Magnoliopsida</taxon>
        <taxon>Liliopsida</taxon>
        <taxon>Poales</taxon>
        <taxon>Poaceae</taxon>
        <taxon>BOP clade</taxon>
        <taxon>Pooideae</taxon>
        <taxon>Triticodae</taxon>
        <taxon>Triticeae</taxon>
        <taxon>Triticinae</taxon>
        <taxon>Aegilops</taxon>
    </lineage>
</organism>
<dbReference type="Proteomes" id="UP000015105">
    <property type="component" value="Chromosome 6D"/>
</dbReference>
<reference evidence="3" key="2">
    <citation type="journal article" date="2017" name="Nat. Plants">
        <title>The Aegilops tauschii genome reveals multiple impacts of transposons.</title>
        <authorList>
            <person name="Zhao G."/>
            <person name="Zou C."/>
            <person name="Li K."/>
            <person name="Wang K."/>
            <person name="Li T."/>
            <person name="Gao L."/>
            <person name="Zhang X."/>
            <person name="Wang H."/>
            <person name="Yang Z."/>
            <person name="Liu X."/>
            <person name="Jiang W."/>
            <person name="Mao L."/>
            <person name="Kong X."/>
            <person name="Jiao Y."/>
            <person name="Jia J."/>
        </authorList>
    </citation>
    <scope>NUCLEOTIDE SEQUENCE [LARGE SCALE GENOMIC DNA]</scope>
    <source>
        <strain evidence="3">cv. AL8/78</strain>
    </source>
</reference>
<sequence length="87" mass="9078">LESRALCNCQTHPRGEEARCAEQEAKKMAAALDGVSSCGSINMRRVDHLLPLPLPCVGESTAASRVSLGSSPARSDASEGAASFYAE</sequence>
<proteinExistence type="predicted"/>
<evidence type="ECO:0000313" key="3">
    <source>
        <dbReference type="Proteomes" id="UP000015105"/>
    </source>
</evidence>
<reference evidence="2" key="5">
    <citation type="journal article" date="2021" name="G3 (Bethesda)">
        <title>Aegilops tauschii genome assembly Aet v5.0 features greater sequence contiguity and improved annotation.</title>
        <authorList>
            <person name="Wang L."/>
            <person name="Zhu T."/>
            <person name="Rodriguez J.C."/>
            <person name="Deal K.R."/>
            <person name="Dubcovsky J."/>
            <person name="McGuire P.E."/>
            <person name="Lux T."/>
            <person name="Spannagl M."/>
            <person name="Mayer K.F.X."/>
            <person name="Baldrich P."/>
            <person name="Meyers B.C."/>
            <person name="Huo N."/>
            <person name="Gu Y.Q."/>
            <person name="Zhou H."/>
            <person name="Devos K.M."/>
            <person name="Bennetzen J.L."/>
            <person name="Unver T."/>
            <person name="Budak H."/>
            <person name="Gulick P.J."/>
            <person name="Galiba G."/>
            <person name="Kalapos B."/>
            <person name="Nelson D.R."/>
            <person name="Li P."/>
            <person name="You F.M."/>
            <person name="Luo M.C."/>
            <person name="Dvorak J."/>
        </authorList>
    </citation>
    <scope>NUCLEOTIDE SEQUENCE [LARGE SCALE GENOMIC DNA]</scope>
    <source>
        <strain evidence="2">cv. AL8/78</strain>
    </source>
</reference>
<reference evidence="2" key="3">
    <citation type="journal article" date="2017" name="Nature">
        <title>Genome sequence of the progenitor of the wheat D genome Aegilops tauschii.</title>
        <authorList>
            <person name="Luo M.C."/>
            <person name="Gu Y.Q."/>
            <person name="Puiu D."/>
            <person name="Wang H."/>
            <person name="Twardziok S.O."/>
            <person name="Deal K.R."/>
            <person name="Huo N."/>
            <person name="Zhu T."/>
            <person name="Wang L."/>
            <person name="Wang Y."/>
            <person name="McGuire P.E."/>
            <person name="Liu S."/>
            <person name="Long H."/>
            <person name="Ramasamy R.K."/>
            <person name="Rodriguez J.C."/>
            <person name="Van S.L."/>
            <person name="Yuan L."/>
            <person name="Wang Z."/>
            <person name="Xia Z."/>
            <person name="Xiao L."/>
            <person name="Anderson O.D."/>
            <person name="Ouyang S."/>
            <person name="Liang Y."/>
            <person name="Zimin A.V."/>
            <person name="Pertea G."/>
            <person name="Qi P."/>
            <person name="Bennetzen J.L."/>
            <person name="Dai X."/>
            <person name="Dawson M.W."/>
            <person name="Muller H.G."/>
            <person name="Kugler K."/>
            <person name="Rivarola-Duarte L."/>
            <person name="Spannagl M."/>
            <person name="Mayer K.F.X."/>
            <person name="Lu F.H."/>
            <person name="Bevan M.W."/>
            <person name="Leroy P."/>
            <person name="Li P."/>
            <person name="You F.M."/>
            <person name="Sun Q."/>
            <person name="Liu Z."/>
            <person name="Lyons E."/>
            <person name="Wicker T."/>
            <person name="Salzberg S.L."/>
            <person name="Devos K.M."/>
            <person name="Dvorak J."/>
        </authorList>
    </citation>
    <scope>NUCLEOTIDE SEQUENCE [LARGE SCALE GENOMIC DNA]</scope>
    <source>
        <strain evidence="2">cv. AL8/78</strain>
    </source>
</reference>
<feature type="region of interest" description="Disordered" evidence="1">
    <location>
        <begin position="65"/>
        <end position="87"/>
    </location>
</feature>
<keyword evidence="3" id="KW-1185">Reference proteome</keyword>